<feature type="transmembrane region" description="Helical" evidence="1">
    <location>
        <begin position="789"/>
        <end position="810"/>
    </location>
</feature>
<dbReference type="Proteomes" id="UP001156601">
    <property type="component" value="Unassembled WGS sequence"/>
</dbReference>
<dbReference type="InterPro" id="IPR002931">
    <property type="entry name" value="Transglutaminase-like"/>
</dbReference>
<name>A0AA37SWN1_9ALTE</name>
<dbReference type="EMBL" id="BSOT01000005">
    <property type="protein sequence ID" value="GLR69744.1"/>
    <property type="molecule type" value="Genomic_DNA"/>
</dbReference>
<dbReference type="Pfam" id="PF01841">
    <property type="entry name" value="Transglut_core"/>
    <property type="match status" value="1"/>
</dbReference>
<dbReference type="RefSeq" id="WP_284216055.1">
    <property type="nucleotide sequence ID" value="NZ_BSOT01000005.1"/>
</dbReference>
<feature type="signal peptide" evidence="2">
    <location>
        <begin position="1"/>
        <end position="33"/>
    </location>
</feature>
<feature type="chain" id="PRO_5041375679" description="DUF3857 domain-containing protein" evidence="2">
    <location>
        <begin position="34"/>
        <end position="1008"/>
    </location>
</feature>
<reference evidence="5" key="1">
    <citation type="journal article" date="2014" name="Int. J. Syst. Evol. Microbiol.">
        <title>Complete genome sequence of Corynebacterium casei LMG S-19264T (=DSM 44701T), isolated from a smear-ripened cheese.</title>
        <authorList>
            <consortium name="US DOE Joint Genome Institute (JGI-PGF)"/>
            <person name="Walter F."/>
            <person name="Albersmeier A."/>
            <person name="Kalinowski J."/>
            <person name="Ruckert C."/>
        </authorList>
    </citation>
    <scope>NUCLEOTIDE SEQUENCE</scope>
    <source>
        <strain evidence="5">NBRC 110023</strain>
    </source>
</reference>
<proteinExistence type="predicted"/>
<evidence type="ECO:0000256" key="1">
    <source>
        <dbReference type="SAM" id="Phobius"/>
    </source>
</evidence>
<accession>A0AA37SWN1</accession>
<feature type="transmembrane region" description="Helical" evidence="1">
    <location>
        <begin position="683"/>
        <end position="704"/>
    </location>
</feature>
<keyword evidence="2" id="KW-0732">Signal</keyword>
<dbReference type="Gene3D" id="3.10.620.30">
    <property type="match status" value="1"/>
</dbReference>
<feature type="transmembrane region" description="Helical" evidence="1">
    <location>
        <begin position="816"/>
        <end position="836"/>
    </location>
</feature>
<keyword evidence="6" id="KW-1185">Reference proteome</keyword>
<evidence type="ECO:0000259" key="3">
    <source>
        <dbReference type="Pfam" id="PF01841"/>
    </source>
</evidence>
<evidence type="ECO:0000256" key="2">
    <source>
        <dbReference type="SAM" id="SignalP"/>
    </source>
</evidence>
<evidence type="ECO:0000313" key="6">
    <source>
        <dbReference type="Proteomes" id="UP001156601"/>
    </source>
</evidence>
<dbReference type="AlphaFoldDB" id="A0AA37SWN1"/>
<dbReference type="SUPFAM" id="SSF54001">
    <property type="entry name" value="Cysteine proteinases"/>
    <property type="match status" value="1"/>
</dbReference>
<keyword evidence="1" id="KW-1133">Transmembrane helix</keyword>
<gene>
    <name evidence="5" type="ORF">GCM10007852_06520</name>
</gene>
<organism evidence="5 6">
    <name type="scientific">Agaribacter marinus</name>
    <dbReference type="NCBI Taxonomy" id="1431249"/>
    <lineage>
        <taxon>Bacteria</taxon>
        <taxon>Pseudomonadati</taxon>
        <taxon>Pseudomonadota</taxon>
        <taxon>Gammaproteobacteria</taxon>
        <taxon>Alteromonadales</taxon>
        <taxon>Alteromonadaceae</taxon>
        <taxon>Agaribacter</taxon>
    </lineage>
</organism>
<evidence type="ECO:0008006" key="7">
    <source>
        <dbReference type="Google" id="ProtNLM"/>
    </source>
</evidence>
<feature type="domain" description="DUF3857" evidence="4">
    <location>
        <begin position="84"/>
        <end position="247"/>
    </location>
</feature>
<comment type="caution">
    <text evidence="5">The sequence shown here is derived from an EMBL/GenBank/DDBJ whole genome shotgun (WGS) entry which is preliminary data.</text>
</comment>
<keyword evidence="1" id="KW-0812">Transmembrane</keyword>
<evidence type="ECO:0000259" key="4">
    <source>
        <dbReference type="Pfam" id="PF12969"/>
    </source>
</evidence>
<feature type="transmembrane region" description="Helical" evidence="1">
    <location>
        <begin position="857"/>
        <end position="878"/>
    </location>
</feature>
<sequence>MHNSILCLVLSRCTFLSLLILLFGLLLSHRAPAQTDTQQHLHIDSTPKWVIERDITLAEDIPFDELSDGIFYQLLDNQIKVDNAGNRQSYSRFVESLVNQTAVEESAQINIDFDPSYQKLVLNSLTVIRDGKRINRIANTKMSIFSRETELDNQLYNGDLTLNILLDDIQIGDTLDYSYTRIGANPVYKNVFSYHRSVNWSVPLGKQFIRVLWGKQDPLSVSTRNTEVHVDIKQLQGFFEYNVQLTNNKVVKTPSETPDWYDPYGKVYFNEVSKWQDVVDWAYPMYNFGEPSASVTSIADEINAKHTTPSEKIVAALQFTQENIRYVGIEMGMNSHVPTHPDETLVLKYGDCKDKTSLFISILQALDITAYPALVDTDDTKLLAELPPSAGVFNHVIVWLENNGKTFWLDPTLSHQQGKLTQLYQPDYGYALILKDGVTGLSSMEKEETQFYTHVTEIYTIPTEHDLPANLKISTAYTGYQALRRAWQLEQYGKNELAQDYEAFYQGIYSSLSTSTPMSISIQHKSGEFVIDENYDIATYWEKGDEHFEADYYPREIRSAIFKPKQITRDAPIAFEYPNNVKVMTHLHFEEDGWEFEPESFSEENDFFYYSSSVNFNDNILTLAYEYSAKVDHIPATRTQDYLLARDRVLDDAYYGIMKYADEATNSDSLSTTEGNWLESVNWVIVIAIAIGLCLIFIIVDWRIESSKRPSFEGTVFYPIHPSKFIVLSLVTFGTYTNYWMYRNWKAISAKTEEPISPFWRGFFAVIWLYPLYKALVNDSNDNYQKNKVAPYWLGIVLVTLYIIFVIIGIGLDNTIWAFFSLGNVLFLLPFIYYISYRNTHSLEAQIFNSKWRVRHFLTILIFLPLLIFSVASTTSWLPSEKVITQSELNSRDLTFFYRHKIIPANETIQYFYSDATFNIRDDGNGFTNNTVFSYWKDDAGVLHKETIAFNAILDIEVNFSESEFENTVITVYVDNDESFVLFASTINDGDDIFVEELKKRWQQQRIN</sequence>
<protein>
    <recommendedName>
        <fullName evidence="7">DUF3857 domain-containing protein</fullName>
    </recommendedName>
</protein>
<feature type="transmembrane region" description="Helical" evidence="1">
    <location>
        <begin position="759"/>
        <end position="777"/>
    </location>
</feature>
<dbReference type="InterPro" id="IPR038765">
    <property type="entry name" value="Papain-like_cys_pep_sf"/>
</dbReference>
<feature type="domain" description="Transglutaminase-like" evidence="3">
    <location>
        <begin position="297"/>
        <end position="370"/>
    </location>
</feature>
<dbReference type="Pfam" id="PF12969">
    <property type="entry name" value="DUF3857"/>
    <property type="match status" value="1"/>
</dbReference>
<keyword evidence="1" id="KW-0472">Membrane</keyword>
<reference evidence="5" key="2">
    <citation type="submission" date="2023-01" db="EMBL/GenBank/DDBJ databases">
        <title>Draft genome sequence of Agaribacter marinus strain NBRC 110023.</title>
        <authorList>
            <person name="Sun Q."/>
            <person name="Mori K."/>
        </authorList>
    </citation>
    <scope>NUCLEOTIDE SEQUENCE</scope>
    <source>
        <strain evidence="5">NBRC 110023</strain>
    </source>
</reference>
<evidence type="ECO:0000313" key="5">
    <source>
        <dbReference type="EMBL" id="GLR69744.1"/>
    </source>
</evidence>
<dbReference type="Gene3D" id="2.60.40.3140">
    <property type="match status" value="1"/>
</dbReference>
<feature type="transmembrane region" description="Helical" evidence="1">
    <location>
        <begin position="716"/>
        <end position="739"/>
    </location>
</feature>
<dbReference type="InterPro" id="IPR024618">
    <property type="entry name" value="DUF3857"/>
</dbReference>